<reference evidence="3" key="2">
    <citation type="journal article" date="2021" name="Sci. Data">
        <title>Chromosome-scale genome sequencing, assembly and annotation of six genomes from subfamily Leishmaniinae.</title>
        <authorList>
            <person name="Almutairi H."/>
            <person name="Urbaniak M.D."/>
            <person name="Bates M.D."/>
            <person name="Jariyapan N."/>
            <person name="Kwakye-Nuako G."/>
            <person name="Thomaz Soccol V."/>
            <person name="Al-Salem W.S."/>
            <person name="Dillon R.J."/>
            <person name="Bates P.A."/>
            <person name="Gatherer D."/>
        </authorList>
    </citation>
    <scope>NUCLEOTIDE SEQUENCE [LARGE SCALE GENOMIC DNA]</scope>
</reference>
<feature type="region of interest" description="Disordered" evidence="1">
    <location>
        <begin position="66"/>
        <end position="171"/>
    </location>
</feature>
<feature type="compositionally biased region" description="Polar residues" evidence="1">
    <location>
        <begin position="117"/>
        <end position="138"/>
    </location>
</feature>
<dbReference type="Proteomes" id="UP000674143">
    <property type="component" value="Unassembled WGS sequence"/>
</dbReference>
<name>A0A836GJM3_9TRYP</name>
<dbReference type="RefSeq" id="XP_067061487.1">
    <property type="nucleotide sequence ID" value="XM_067205550.1"/>
</dbReference>
<feature type="compositionally biased region" description="Pro residues" evidence="1">
    <location>
        <begin position="68"/>
        <end position="78"/>
    </location>
</feature>
<dbReference type="AlphaFoldDB" id="A0A836GJM3"/>
<feature type="compositionally biased region" description="Low complexity" evidence="1">
    <location>
        <begin position="79"/>
        <end position="92"/>
    </location>
</feature>
<proteinExistence type="predicted"/>
<dbReference type="KEGG" id="loi:92359484"/>
<dbReference type="EMBL" id="JAFHLR010000029">
    <property type="protein sequence ID" value="KAG5473484.1"/>
    <property type="molecule type" value="Genomic_DNA"/>
</dbReference>
<sequence>MTGVAYIVRCQYCGVARKSYNDPRRGISVIECKRPCGNSHYHWSYIQTIPESEVWPLPNGEESAIPVYVPPTHPPPASPSSSLQGSSSTTHPGNGLPSNKKELQFSSEGRGSMVRSAPTSAVSGAQEVSSPCPGNSHLTPAAEEAKARRPTAAPSMPKPNKSRQQQRCALQ</sequence>
<keyword evidence="3" id="KW-1185">Reference proteome</keyword>
<evidence type="ECO:0000313" key="3">
    <source>
        <dbReference type="Proteomes" id="UP000674143"/>
    </source>
</evidence>
<reference evidence="3" key="1">
    <citation type="journal article" date="2021" name="Microbiol. Resour. Announc.">
        <title>LGAAP: Leishmaniinae Genome Assembly and Annotation Pipeline.</title>
        <authorList>
            <person name="Almutairi H."/>
            <person name="Urbaniak M.D."/>
            <person name="Bates M.D."/>
            <person name="Jariyapan N."/>
            <person name="Kwakye-Nuako G."/>
            <person name="Thomaz-Soccol V."/>
            <person name="Al-Salem W.S."/>
            <person name="Dillon R.J."/>
            <person name="Bates P.A."/>
            <person name="Gatherer D."/>
        </authorList>
    </citation>
    <scope>NUCLEOTIDE SEQUENCE [LARGE SCALE GENOMIC DNA]</scope>
</reference>
<comment type="caution">
    <text evidence="2">The sequence shown here is derived from an EMBL/GenBank/DDBJ whole genome shotgun (WGS) entry which is preliminary data.</text>
</comment>
<feature type="compositionally biased region" description="Polar residues" evidence="1">
    <location>
        <begin position="162"/>
        <end position="171"/>
    </location>
</feature>
<organism evidence="2 3">
    <name type="scientific">Leishmania orientalis</name>
    <dbReference type="NCBI Taxonomy" id="2249476"/>
    <lineage>
        <taxon>Eukaryota</taxon>
        <taxon>Discoba</taxon>
        <taxon>Euglenozoa</taxon>
        <taxon>Kinetoplastea</taxon>
        <taxon>Metakinetoplastina</taxon>
        <taxon>Trypanosomatida</taxon>
        <taxon>Trypanosomatidae</taxon>
        <taxon>Leishmaniinae</taxon>
        <taxon>Leishmania</taxon>
    </lineage>
</organism>
<evidence type="ECO:0000256" key="1">
    <source>
        <dbReference type="SAM" id="MobiDB-lite"/>
    </source>
</evidence>
<dbReference type="GeneID" id="92359484"/>
<protein>
    <submittedName>
        <fullName evidence="2">Uncharacterized protein</fullName>
    </submittedName>
</protein>
<gene>
    <name evidence="2" type="ORF">LSCM4_03552</name>
</gene>
<accession>A0A836GJM3</accession>
<evidence type="ECO:0000313" key="2">
    <source>
        <dbReference type="EMBL" id="KAG5473484.1"/>
    </source>
</evidence>